<keyword evidence="12" id="KW-1185">Reference proteome</keyword>
<reference evidence="11" key="1">
    <citation type="journal article" date="2021" name="Genome Biol. Evol.">
        <title>The assembled and annotated genome of the fairy-ring fungus Marasmius oreades.</title>
        <authorList>
            <person name="Hiltunen M."/>
            <person name="Ament-Velasquez S.L."/>
            <person name="Johannesson H."/>
        </authorList>
    </citation>
    <scope>NUCLEOTIDE SEQUENCE</scope>
    <source>
        <strain evidence="11">03SP1</strain>
    </source>
</reference>
<evidence type="ECO:0000313" key="12">
    <source>
        <dbReference type="Proteomes" id="UP001049176"/>
    </source>
</evidence>
<evidence type="ECO:0000256" key="2">
    <source>
        <dbReference type="ARBA" id="ARBA00005179"/>
    </source>
</evidence>
<dbReference type="InterPro" id="IPR050364">
    <property type="entry name" value="Cytochrome_P450_fung"/>
</dbReference>
<dbReference type="CDD" id="cd11065">
    <property type="entry name" value="CYP64-like"/>
    <property type="match status" value="1"/>
</dbReference>
<dbReference type="SUPFAM" id="SSF48264">
    <property type="entry name" value="Cytochrome P450"/>
    <property type="match status" value="1"/>
</dbReference>
<evidence type="ECO:0000313" key="11">
    <source>
        <dbReference type="EMBL" id="KAG7095593.1"/>
    </source>
</evidence>
<dbReference type="InterPro" id="IPR017972">
    <property type="entry name" value="Cyt_P450_CS"/>
</dbReference>
<dbReference type="InterPro" id="IPR002401">
    <property type="entry name" value="Cyt_P450_E_grp-I"/>
</dbReference>
<gene>
    <name evidence="11" type="ORF">E1B28_006323</name>
</gene>
<keyword evidence="7 9" id="KW-0408">Iron</keyword>
<keyword evidence="5 9" id="KW-0479">Metal-binding</keyword>
<sequence length="508" mass="57733">MFFTVCGCFALSWSLFLILRYKYHSSSPLPPGPAGSLPILGVLRIHPKTEFWKTYSEWAKRYGPGGLISFHLLGRRIIVVQTKAVADDLFTKRSSCYSDRPFPPMSGKLMKREKSMFYISYNERCKMYRKLMQQVLNSSASQAYWTIEEEAAKYTVNKVLESPEKLFQHLRRNAAFIIMKVAYGYTISDYNDHFVAIAEDAMRIGSLVAAPGKWLVDSLPILRFLPDWFPGAGFKRQAKAWSEHMYLQSLEPHVWVKDQMVKGSAVPSFTSNLLQDANGAVTTDKELDDVVLWTAGALYAAGADTTVSAMRTFLFCMLMYPSVQEKAHAELDRFVEDERRLPTLKDWSQGALPYLTSILLEVLRWHPPAPMGLFHSAAHDDIYKGYLIPAKTTIIGNIWGMMHDESVYPNPDVFDPDRFTGIDGRKVEEDPRQVVFGFGRRVCPGLYVAEASIWIQMALMLACLRIEKAADEHGRVLEPEVAFTTAIVSYVKPFPYRIVTRRGVELLN</sequence>
<dbReference type="InterPro" id="IPR001128">
    <property type="entry name" value="Cyt_P450"/>
</dbReference>
<dbReference type="EMBL" id="CM032183">
    <property type="protein sequence ID" value="KAG7095593.1"/>
    <property type="molecule type" value="Genomic_DNA"/>
</dbReference>
<evidence type="ECO:0000256" key="1">
    <source>
        <dbReference type="ARBA" id="ARBA00001971"/>
    </source>
</evidence>
<name>A0A9P7S800_9AGAR</name>
<dbReference type="PANTHER" id="PTHR46300">
    <property type="entry name" value="P450, PUTATIVE (EUROFUNG)-RELATED-RELATED"/>
    <property type="match status" value="1"/>
</dbReference>
<feature type="binding site" description="axial binding residue" evidence="9">
    <location>
        <position position="443"/>
    </location>
    <ligand>
        <name>heme</name>
        <dbReference type="ChEBI" id="CHEBI:30413"/>
    </ligand>
    <ligandPart>
        <name>Fe</name>
        <dbReference type="ChEBI" id="CHEBI:18248"/>
    </ligandPart>
</feature>
<protein>
    <recommendedName>
        <fullName evidence="13">Cytochrome P450</fullName>
    </recommendedName>
</protein>
<comment type="similarity">
    <text evidence="3 10">Belongs to the cytochrome P450 family.</text>
</comment>
<dbReference type="Pfam" id="PF00067">
    <property type="entry name" value="p450"/>
    <property type="match status" value="1"/>
</dbReference>
<evidence type="ECO:0000256" key="9">
    <source>
        <dbReference type="PIRSR" id="PIRSR602401-1"/>
    </source>
</evidence>
<keyword evidence="4 9" id="KW-0349">Heme</keyword>
<dbReference type="Proteomes" id="UP001049176">
    <property type="component" value="Chromosome 3"/>
</dbReference>
<dbReference type="PRINTS" id="PR00463">
    <property type="entry name" value="EP450I"/>
</dbReference>
<evidence type="ECO:0000256" key="7">
    <source>
        <dbReference type="ARBA" id="ARBA00023004"/>
    </source>
</evidence>
<evidence type="ECO:0000256" key="5">
    <source>
        <dbReference type="ARBA" id="ARBA00022723"/>
    </source>
</evidence>
<dbReference type="GO" id="GO:0020037">
    <property type="term" value="F:heme binding"/>
    <property type="evidence" value="ECO:0007669"/>
    <property type="project" value="InterPro"/>
</dbReference>
<evidence type="ECO:0008006" key="13">
    <source>
        <dbReference type="Google" id="ProtNLM"/>
    </source>
</evidence>
<evidence type="ECO:0000256" key="10">
    <source>
        <dbReference type="RuleBase" id="RU000461"/>
    </source>
</evidence>
<dbReference type="GO" id="GO:0016705">
    <property type="term" value="F:oxidoreductase activity, acting on paired donors, with incorporation or reduction of molecular oxygen"/>
    <property type="evidence" value="ECO:0007669"/>
    <property type="project" value="InterPro"/>
</dbReference>
<comment type="caution">
    <text evidence="11">The sequence shown here is derived from an EMBL/GenBank/DDBJ whole genome shotgun (WGS) entry which is preliminary data.</text>
</comment>
<dbReference type="GO" id="GO:0005506">
    <property type="term" value="F:iron ion binding"/>
    <property type="evidence" value="ECO:0007669"/>
    <property type="project" value="InterPro"/>
</dbReference>
<dbReference type="GO" id="GO:0004497">
    <property type="term" value="F:monooxygenase activity"/>
    <property type="evidence" value="ECO:0007669"/>
    <property type="project" value="UniProtKB-KW"/>
</dbReference>
<dbReference type="AlphaFoldDB" id="A0A9P7S800"/>
<organism evidence="11 12">
    <name type="scientific">Marasmius oreades</name>
    <name type="common">fairy-ring Marasmius</name>
    <dbReference type="NCBI Taxonomy" id="181124"/>
    <lineage>
        <taxon>Eukaryota</taxon>
        <taxon>Fungi</taxon>
        <taxon>Dikarya</taxon>
        <taxon>Basidiomycota</taxon>
        <taxon>Agaricomycotina</taxon>
        <taxon>Agaricomycetes</taxon>
        <taxon>Agaricomycetidae</taxon>
        <taxon>Agaricales</taxon>
        <taxon>Marasmiineae</taxon>
        <taxon>Marasmiaceae</taxon>
        <taxon>Marasmius</taxon>
    </lineage>
</organism>
<accession>A0A9P7S800</accession>
<dbReference type="OrthoDB" id="2789670at2759"/>
<dbReference type="PANTHER" id="PTHR46300:SF7">
    <property type="entry name" value="P450, PUTATIVE (EUROFUNG)-RELATED"/>
    <property type="match status" value="1"/>
</dbReference>
<dbReference type="RefSeq" id="XP_043012063.1">
    <property type="nucleotide sequence ID" value="XM_043150972.1"/>
</dbReference>
<proteinExistence type="inferred from homology"/>
<evidence type="ECO:0000256" key="4">
    <source>
        <dbReference type="ARBA" id="ARBA00022617"/>
    </source>
</evidence>
<dbReference type="GeneID" id="66075399"/>
<evidence type="ECO:0000256" key="8">
    <source>
        <dbReference type="ARBA" id="ARBA00023033"/>
    </source>
</evidence>
<dbReference type="Gene3D" id="1.10.630.10">
    <property type="entry name" value="Cytochrome P450"/>
    <property type="match status" value="1"/>
</dbReference>
<keyword evidence="6 10" id="KW-0560">Oxidoreductase</keyword>
<keyword evidence="8 10" id="KW-0503">Monooxygenase</keyword>
<dbReference type="PROSITE" id="PS00086">
    <property type="entry name" value="CYTOCHROME_P450"/>
    <property type="match status" value="1"/>
</dbReference>
<evidence type="ECO:0000256" key="3">
    <source>
        <dbReference type="ARBA" id="ARBA00010617"/>
    </source>
</evidence>
<dbReference type="InterPro" id="IPR036396">
    <property type="entry name" value="Cyt_P450_sf"/>
</dbReference>
<comment type="cofactor">
    <cofactor evidence="1 9">
        <name>heme</name>
        <dbReference type="ChEBI" id="CHEBI:30413"/>
    </cofactor>
</comment>
<dbReference type="KEGG" id="more:E1B28_006323"/>
<comment type="pathway">
    <text evidence="2">Secondary metabolite biosynthesis.</text>
</comment>
<evidence type="ECO:0000256" key="6">
    <source>
        <dbReference type="ARBA" id="ARBA00023002"/>
    </source>
</evidence>